<proteinExistence type="predicted"/>
<evidence type="ECO:0000313" key="1">
    <source>
        <dbReference type="EMBL" id="OQR89038.1"/>
    </source>
</evidence>
<dbReference type="AlphaFoldDB" id="A0A1V9YTH4"/>
<evidence type="ECO:0008006" key="3">
    <source>
        <dbReference type="Google" id="ProtNLM"/>
    </source>
</evidence>
<sequence length="187" mass="21495">MKGAPPALYVFLLHRQMQRRASRAIPIPRRRFNFERQSDKLCEFNFRFRKSEIHDLFRLFQLPERVITKNRYSAPAIEALCILLHRLAWPTRLGAMVPMFGRSREAICGLYIAVLDHVHYRFGYLLDWDAQRLDGAWMAACAAAIHEQGAPLNTCIGFIDGTVRGICRPSHGVQKAAYNGHKEKSTL</sequence>
<dbReference type="PANTHER" id="PTHR34615">
    <property type="entry name" value="PX DOMAIN-CONTAINING PROTEIN"/>
    <property type="match status" value="1"/>
</dbReference>
<comment type="caution">
    <text evidence="1">The sequence shown here is derived from an EMBL/GenBank/DDBJ whole genome shotgun (WGS) entry which is preliminary data.</text>
</comment>
<dbReference type="EMBL" id="JNBR01000969">
    <property type="protein sequence ID" value="OQR89038.1"/>
    <property type="molecule type" value="Genomic_DNA"/>
</dbReference>
<dbReference type="STRING" id="1202772.A0A1V9YTH4"/>
<dbReference type="PANTHER" id="PTHR34615:SF1">
    <property type="entry name" value="PX DOMAIN-CONTAINING PROTEIN"/>
    <property type="match status" value="1"/>
</dbReference>
<protein>
    <recommendedName>
        <fullName evidence="3">DDE Tnp4 domain-containing protein</fullName>
    </recommendedName>
</protein>
<accession>A0A1V9YTH4</accession>
<reference evidence="1 2" key="1">
    <citation type="journal article" date="2014" name="Genome Biol. Evol.">
        <title>The secreted proteins of Achlya hypogyna and Thraustotheca clavata identify the ancestral oomycete secretome and reveal gene acquisitions by horizontal gene transfer.</title>
        <authorList>
            <person name="Misner I."/>
            <person name="Blouin N."/>
            <person name="Leonard G."/>
            <person name="Richards T.A."/>
            <person name="Lane C.E."/>
        </authorList>
    </citation>
    <scope>NUCLEOTIDE SEQUENCE [LARGE SCALE GENOMIC DNA]</scope>
    <source>
        <strain evidence="1 2">ATCC 48635</strain>
    </source>
</reference>
<dbReference type="Proteomes" id="UP000243579">
    <property type="component" value="Unassembled WGS sequence"/>
</dbReference>
<keyword evidence="2" id="KW-1185">Reference proteome</keyword>
<gene>
    <name evidence="1" type="ORF">ACHHYP_06510</name>
</gene>
<evidence type="ECO:0000313" key="2">
    <source>
        <dbReference type="Proteomes" id="UP000243579"/>
    </source>
</evidence>
<name>A0A1V9YTH4_ACHHY</name>
<dbReference type="OrthoDB" id="71298at2759"/>
<organism evidence="1 2">
    <name type="scientific">Achlya hypogyna</name>
    <name type="common">Oomycete</name>
    <name type="synonym">Protoachlya hypogyna</name>
    <dbReference type="NCBI Taxonomy" id="1202772"/>
    <lineage>
        <taxon>Eukaryota</taxon>
        <taxon>Sar</taxon>
        <taxon>Stramenopiles</taxon>
        <taxon>Oomycota</taxon>
        <taxon>Saprolegniomycetes</taxon>
        <taxon>Saprolegniales</taxon>
        <taxon>Achlyaceae</taxon>
        <taxon>Achlya</taxon>
    </lineage>
</organism>